<feature type="compositionally biased region" description="Low complexity" evidence="1">
    <location>
        <begin position="635"/>
        <end position="652"/>
    </location>
</feature>
<proteinExistence type="predicted"/>
<organism evidence="3 4">
    <name type="scientific">Trichosporon asahii var. asahii (strain CBS 8904)</name>
    <name type="common">Yeast</name>
    <dbReference type="NCBI Taxonomy" id="1220162"/>
    <lineage>
        <taxon>Eukaryota</taxon>
        <taxon>Fungi</taxon>
        <taxon>Dikarya</taxon>
        <taxon>Basidiomycota</taxon>
        <taxon>Agaricomycotina</taxon>
        <taxon>Tremellomycetes</taxon>
        <taxon>Trichosporonales</taxon>
        <taxon>Trichosporonaceae</taxon>
        <taxon>Trichosporon</taxon>
    </lineage>
</organism>
<dbReference type="SUPFAM" id="SSF63491">
    <property type="entry name" value="BAG domain"/>
    <property type="match status" value="1"/>
</dbReference>
<feature type="compositionally biased region" description="Low complexity" evidence="1">
    <location>
        <begin position="129"/>
        <end position="173"/>
    </location>
</feature>
<keyword evidence="4" id="KW-1185">Reference proteome</keyword>
<gene>
    <name evidence="3" type="ORF">A1Q2_05601</name>
</gene>
<dbReference type="Gene3D" id="1.20.58.120">
    <property type="entry name" value="BAG domain"/>
    <property type="match status" value="1"/>
</dbReference>
<dbReference type="InterPro" id="IPR036533">
    <property type="entry name" value="BAG_dom_sf"/>
</dbReference>
<accession>K1VLC2</accession>
<feature type="compositionally biased region" description="Low complexity" evidence="1">
    <location>
        <begin position="586"/>
        <end position="604"/>
    </location>
</feature>
<dbReference type="eggNOG" id="ENOG502SCQW">
    <property type="taxonomic scope" value="Eukaryota"/>
</dbReference>
<evidence type="ECO:0000313" key="3">
    <source>
        <dbReference type="EMBL" id="EKD00077.1"/>
    </source>
</evidence>
<dbReference type="OrthoDB" id="27140at2759"/>
<name>K1VLC2_TRIAC</name>
<feature type="compositionally biased region" description="Basic and acidic residues" evidence="1">
    <location>
        <begin position="539"/>
        <end position="562"/>
    </location>
</feature>
<feature type="compositionally biased region" description="Basic and acidic residues" evidence="1">
    <location>
        <begin position="856"/>
        <end position="869"/>
    </location>
</feature>
<feature type="compositionally biased region" description="Polar residues" evidence="1">
    <location>
        <begin position="525"/>
        <end position="535"/>
    </location>
</feature>
<dbReference type="InterPro" id="IPR003103">
    <property type="entry name" value="BAG_domain"/>
</dbReference>
<sequence length="896" mass="97909">MSYYGHPFIIPTYAQQQQGVSGYDLADIQNEEQTALAYLASVQRRRQAAEAAQQLAQRERQRAAAERERAIRVAQQRQAQIEAAARRERAVREAAERERQRERAMQQALQQKRQQEVARAISAERHRQAMAAAAYQRALAQHRAQAQGQRGPQTAQDRQQQQQSRAYQQQRQQVGADSGTQHHPSAATAAALTAPSGPSDDDDAGLEGINSLLGSMFGFNLAPGPEPETPQPPKRRPQQQKPRQQQQQRTPVPGDHELVSVTDFVAADYPVVLTNLLHYPSPSPSYPFNPGLILQQAQRLRDDTSAASGVEVMLQNQELLGVRAGGSSTVDLSEPPASPGYSFFGRNTPSPGPNGRARARAGVQSLAQGLFERAQKAGLDKAILSTVTDLRLTRYVVVLVLLPSEHRQRQGVSLPRGGTIGGPGAGAGAGAAYGIPREAAQPDSREAAQNEKRAASIGGAAAQVARQYDQTGSTDVPLTDAAKRVHDRDFQAHVPTQQEQIQQAARSEAKVAQIADSAAAAARELNSTGTTNIPMTQGARDHRAEERAEQERVTKEEKRESEYAATHPRVHNNQQHPDAGRQHEMAPAASAAAAGIASADNSRAVAHERAAAEQAARVAQQHQAGAQSNVPLTSAAQQQRNDQTAAQQAAQVARDERASGLTNVPLTGAAQIQQQDERAASQAAHAARDLHRTGHTNVPTTHAAQRAAEEERLAALERKKAKKDRQRQKKQALRQRAEQERAAHGAAAAGLDDLNSPDAQQALGQLKAIDDKFRHLNSEFKFPHQLNFGPSNADQTQPPLLFDRNNTPYHAQAHSLLQLLLECDGVQSEGNRAIRQKRKEMVRRIEDELQMLENERDRQWRIVKQRREEGESDEDSDDESDSSWWYGGDSSSAAPF</sequence>
<protein>
    <recommendedName>
        <fullName evidence="2">BAG domain-containing protein</fullName>
    </recommendedName>
</protein>
<feature type="region of interest" description="Disordered" evidence="1">
    <location>
        <begin position="525"/>
        <end position="657"/>
    </location>
</feature>
<feature type="region of interest" description="Disordered" evidence="1">
    <location>
        <begin position="856"/>
        <end position="896"/>
    </location>
</feature>
<dbReference type="AlphaFoldDB" id="K1VLC2"/>
<feature type="compositionally biased region" description="Basic residues" evidence="1">
    <location>
        <begin position="719"/>
        <end position="733"/>
    </location>
</feature>
<feature type="compositionally biased region" description="Low complexity" evidence="1">
    <location>
        <begin position="882"/>
        <end position="896"/>
    </location>
</feature>
<feature type="region of interest" description="Disordered" evidence="1">
    <location>
        <begin position="672"/>
        <end position="756"/>
    </location>
</feature>
<dbReference type="Pfam" id="PF02179">
    <property type="entry name" value="BAG"/>
    <property type="match status" value="1"/>
</dbReference>
<feature type="compositionally biased region" description="Basic and acidic residues" evidence="1">
    <location>
        <begin position="92"/>
        <end position="104"/>
    </location>
</feature>
<reference evidence="3 4" key="1">
    <citation type="journal article" date="2012" name="Eukaryot. Cell">
        <title>Genome sequence of the Trichosporon asahii environmental strain CBS 8904.</title>
        <authorList>
            <person name="Yang R.Y."/>
            <person name="Li H.T."/>
            <person name="Zhu H."/>
            <person name="Zhou G.P."/>
            <person name="Wang M."/>
            <person name="Wang L."/>
        </authorList>
    </citation>
    <scope>NUCLEOTIDE SEQUENCE [LARGE SCALE GENOMIC DNA]</scope>
    <source>
        <strain evidence="3 4">CBS 8904</strain>
    </source>
</reference>
<feature type="region of interest" description="Disordered" evidence="1">
    <location>
        <begin position="92"/>
        <end position="257"/>
    </location>
</feature>
<feature type="compositionally biased region" description="Acidic residues" evidence="1">
    <location>
        <begin position="870"/>
        <end position="881"/>
    </location>
</feature>
<dbReference type="InParanoid" id="K1VLC2"/>
<dbReference type="HOGENOM" id="CLU_322939_0_0_1"/>
<feature type="domain" description="BAG" evidence="2">
    <location>
        <begin position="814"/>
        <end position="854"/>
    </location>
</feature>
<feature type="compositionally biased region" description="Low complexity" evidence="1">
    <location>
        <begin position="239"/>
        <end position="251"/>
    </location>
</feature>
<dbReference type="EMBL" id="AMBO01000350">
    <property type="protein sequence ID" value="EKD00077.1"/>
    <property type="molecule type" value="Genomic_DNA"/>
</dbReference>
<evidence type="ECO:0000256" key="1">
    <source>
        <dbReference type="SAM" id="MobiDB-lite"/>
    </source>
</evidence>
<comment type="caution">
    <text evidence="3">The sequence shown here is derived from an EMBL/GenBank/DDBJ whole genome shotgun (WGS) entry which is preliminary data.</text>
</comment>
<dbReference type="GO" id="GO:0051087">
    <property type="term" value="F:protein-folding chaperone binding"/>
    <property type="evidence" value="ECO:0007669"/>
    <property type="project" value="InterPro"/>
</dbReference>
<evidence type="ECO:0000259" key="2">
    <source>
        <dbReference type="Pfam" id="PF02179"/>
    </source>
</evidence>
<evidence type="ECO:0000313" key="4">
    <source>
        <dbReference type="Proteomes" id="UP000006757"/>
    </source>
</evidence>
<feature type="compositionally biased region" description="Basic and acidic residues" evidence="1">
    <location>
        <begin position="707"/>
        <end position="718"/>
    </location>
</feature>
<dbReference type="Proteomes" id="UP000006757">
    <property type="component" value="Unassembled WGS sequence"/>
</dbReference>
<feature type="compositionally biased region" description="Low complexity" evidence="1">
    <location>
        <begin position="612"/>
        <end position="627"/>
    </location>
</feature>
<dbReference type="STRING" id="1220162.K1VLC2"/>